<dbReference type="Gene3D" id="3.90.1600.10">
    <property type="entry name" value="Palm domain of DNA polymerase"/>
    <property type="match status" value="1"/>
</dbReference>
<dbReference type="Pfam" id="PF03104">
    <property type="entry name" value="DNA_pol_B_exo1"/>
    <property type="match status" value="1"/>
</dbReference>
<keyword evidence="11 17" id="KW-0239">DNA-directed DNA polymerase</keyword>
<keyword evidence="5 17" id="KW-0808">Transferase</keyword>
<feature type="domain" description="DNA polymerase epsilon catalytic subunit A C-terminal" evidence="19">
    <location>
        <begin position="1516"/>
        <end position="1899"/>
    </location>
</feature>
<dbReference type="CDD" id="cd05779">
    <property type="entry name" value="DNA_polB_epsilon_exo"/>
    <property type="match status" value="1"/>
</dbReference>
<dbReference type="Gene3D" id="1.10.132.60">
    <property type="entry name" value="DNA polymerase family B, C-terminal domain"/>
    <property type="match status" value="1"/>
</dbReference>
<dbReference type="GO" id="GO:0051539">
    <property type="term" value="F:4 iron, 4 sulfur cluster binding"/>
    <property type="evidence" value="ECO:0007669"/>
    <property type="project" value="UniProtKB-KW"/>
</dbReference>
<dbReference type="FunFam" id="3.30.420.10:FF:000010">
    <property type="entry name" value="DNA polymerase epsilon catalytic subunit"/>
    <property type="match status" value="1"/>
</dbReference>
<dbReference type="InterPro" id="IPR029703">
    <property type="entry name" value="POL2"/>
</dbReference>
<reference evidence="20" key="1">
    <citation type="submission" date="2014-02" db="EMBL/GenBank/DDBJ databases">
        <authorList>
            <person name="Genoscope - CEA"/>
        </authorList>
    </citation>
    <scope>NUCLEOTIDE SEQUENCE</scope>
    <source>
        <strain evidence="20">LS3</strain>
    </source>
</reference>
<keyword evidence="12 17" id="KW-0408">Iron</keyword>
<evidence type="ECO:0000256" key="10">
    <source>
        <dbReference type="ARBA" id="ARBA00022833"/>
    </source>
</evidence>
<dbReference type="InterPro" id="IPR054475">
    <property type="entry name" value="Znf-DPOE"/>
</dbReference>
<dbReference type="InterPro" id="IPR055191">
    <property type="entry name" value="POL2_thumb"/>
</dbReference>
<keyword evidence="6 17" id="KW-0548">Nucleotidyltransferase</keyword>
<dbReference type="GO" id="GO:0003677">
    <property type="term" value="F:DNA binding"/>
    <property type="evidence" value="ECO:0007669"/>
    <property type="project" value="UniProtKB-KW"/>
</dbReference>
<comment type="function">
    <text evidence="17">DNA polymerase II participates in chromosomal DNA replication.</text>
</comment>
<evidence type="ECO:0000256" key="12">
    <source>
        <dbReference type="ARBA" id="ARBA00023004"/>
    </source>
</evidence>
<evidence type="ECO:0000313" key="20">
    <source>
        <dbReference type="EMBL" id="CDP37888.1"/>
    </source>
</evidence>
<dbReference type="GO" id="GO:0000166">
    <property type="term" value="F:nucleotide binding"/>
    <property type="evidence" value="ECO:0007669"/>
    <property type="project" value="InterPro"/>
</dbReference>
<protein>
    <recommendedName>
        <fullName evidence="17">DNA polymerase epsilon catalytic subunit</fullName>
        <ecNumber evidence="17">2.7.7.7</ecNumber>
    </recommendedName>
</protein>
<comment type="subcellular location">
    <subcellularLocation>
        <location evidence="2 17">Nucleus</location>
    </subcellularLocation>
</comment>
<dbReference type="Gene3D" id="3.30.420.10">
    <property type="entry name" value="Ribonuclease H-like superfamily/Ribonuclease H"/>
    <property type="match status" value="1"/>
</dbReference>
<dbReference type="GO" id="GO:0006297">
    <property type="term" value="P:nucleotide-excision repair, DNA gap filling"/>
    <property type="evidence" value="ECO:0007669"/>
    <property type="project" value="TreeGrafter"/>
</dbReference>
<evidence type="ECO:0000256" key="18">
    <source>
        <dbReference type="SAM" id="MobiDB-lite"/>
    </source>
</evidence>
<evidence type="ECO:0000259" key="19">
    <source>
        <dbReference type="SMART" id="SM01159"/>
    </source>
</evidence>
<keyword evidence="9 17" id="KW-0863">Zinc-finger</keyword>
<dbReference type="GO" id="GO:0000278">
    <property type="term" value="P:mitotic cell cycle"/>
    <property type="evidence" value="ECO:0007669"/>
    <property type="project" value="TreeGrafter"/>
</dbReference>
<evidence type="ECO:0000256" key="3">
    <source>
        <dbReference type="ARBA" id="ARBA00005755"/>
    </source>
</evidence>
<gene>
    <name evidence="20" type="ORF">GNLVRS02_ARAD1D21846g</name>
</gene>
<dbReference type="InterPro" id="IPR013697">
    <property type="entry name" value="DNA_pol_e_suA_C"/>
</dbReference>
<keyword evidence="7 17" id="KW-0235">DNA replication</keyword>
<dbReference type="Pfam" id="PF23250">
    <property type="entry name" value="zf_DPOE_2"/>
    <property type="match status" value="1"/>
</dbReference>
<evidence type="ECO:0000256" key="17">
    <source>
        <dbReference type="RuleBase" id="RU365029"/>
    </source>
</evidence>
<evidence type="ECO:0000256" key="13">
    <source>
        <dbReference type="ARBA" id="ARBA00023014"/>
    </source>
</evidence>
<dbReference type="SMART" id="SM01159">
    <property type="entry name" value="DUF1744"/>
    <property type="match status" value="1"/>
</dbReference>
<evidence type="ECO:0000256" key="16">
    <source>
        <dbReference type="ARBA" id="ARBA00049244"/>
    </source>
</evidence>
<evidence type="ECO:0000256" key="6">
    <source>
        <dbReference type="ARBA" id="ARBA00022695"/>
    </source>
</evidence>
<dbReference type="InterPro" id="IPR012337">
    <property type="entry name" value="RNaseH-like_sf"/>
</dbReference>
<dbReference type="InterPro" id="IPR023211">
    <property type="entry name" value="DNA_pol_palm_dom_sf"/>
</dbReference>
<name>A0A060TA90_BLAAD</name>
<keyword evidence="10 17" id="KW-0862">Zinc</keyword>
<dbReference type="PhylomeDB" id="A0A060TA90"/>
<organism evidence="20">
    <name type="scientific">Blastobotrys adeninivorans</name>
    <name type="common">Yeast</name>
    <name type="synonym">Arxula adeninivorans</name>
    <dbReference type="NCBI Taxonomy" id="409370"/>
    <lineage>
        <taxon>Eukaryota</taxon>
        <taxon>Fungi</taxon>
        <taxon>Dikarya</taxon>
        <taxon>Ascomycota</taxon>
        <taxon>Saccharomycotina</taxon>
        <taxon>Dipodascomycetes</taxon>
        <taxon>Dipodascales</taxon>
        <taxon>Trichomonascaceae</taxon>
        <taxon>Blastobotrys</taxon>
    </lineage>
</organism>
<dbReference type="PANTHER" id="PTHR10670:SF0">
    <property type="entry name" value="DNA POLYMERASE EPSILON CATALYTIC SUBUNIT A"/>
    <property type="match status" value="1"/>
</dbReference>
<dbReference type="EMBL" id="HG937694">
    <property type="protein sequence ID" value="CDP37888.1"/>
    <property type="molecule type" value="Genomic_DNA"/>
</dbReference>
<evidence type="ECO:0000256" key="1">
    <source>
        <dbReference type="ARBA" id="ARBA00001966"/>
    </source>
</evidence>
<dbReference type="InterPro" id="IPR042087">
    <property type="entry name" value="DNA_pol_B_thumb"/>
</dbReference>
<keyword evidence="13 17" id="KW-0411">Iron-sulfur</keyword>
<dbReference type="FunFam" id="3.90.1600.10:FF:000006">
    <property type="entry name" value="DNA polymerase epsilon catalytic subunit"/>
    <property type="match status" value="1"/>
</dbReference>
<sequence>MPPSRTNSRRGGFNTRFVKQRRERDTIDESKLSVDATSQSRRFDFANLTDGLDETFGFARYEAGPKKVGWLINMHTTIVKTDDSLEGRAAVDYYFLDDEGGSFKATVKFDPYFLISCRNDSETEVDEYLRRRFEGRLKNVVHLEKEDLSLPNHLVGLRRKLVRLEFNNVSDLMEVRKQLMPIVEANTKNSEIQDSYAEVSLSSLLSDDWTDTAARKHRDPIENILQIHEYDVPYHVRVSIDKNIRVGKWYTVEADRGEVVLTEMPERVARADPVVMAYDIETTKAPLKFPDSSIDKIMMISYMIDGQGYLITNREIVSQDIEDFEYTPKPEFPGLFTIFNEENERDVILRFFEHIREEKPTVIATFNGDFFDWPFVDARAKFHGISMYEEIGFQKDSEDEYKSAHCAHMDCFRWVKRDSYLPQGSQGLKAVTTAKLGYNPLEIDPELMTPYAIEKPQVMAEYSVSDAVATYYLYMKYVHPFIFSLCNIIPLNPDEVLRKGTGTLCEMLLMVQAYQGNILLPNKHKEPNERFYNGHLLVSETYVGGHVESLEAGVFRSDIPAAFKIDTTAVDELLEQLDRALKFSITVEGKKKLEDVENYDEVKNEITSKLLDLKENPKRTECPLIYHVDVASMYPNIMTTNRLQPDSMITEDDCASCDFNRPGKNCDRRLPWSWRGEFLPARKEEYLMIRNSLRGETFPKKDSGIVQAFDELSISEQSALIKSRLTEYSKKVYHKIRETETKEREAIICQRENPFYVNTVRSFRDRRYEFKGLQKVWKKKIDEIPSSDVTGREEAKKMVVLYDSLQLAHKVILNSFYGYVMRKGSRWYSMEMAGVTCLTGATIIQLARSLVERLGRPLELDTDGIWCILPKSFPEDFTFKLKGGKKLPVSYPCVMLNHLVHEKFTNHQYQTLVDEKKLKYETHSDNSIFFEVDGPYRAMILPTSKEEDKGLKKRYAVFNEDGSLAELKGFEVKRRGELRLIKAFQSQLFRVFLEGRSLTECYDAVGRVANSWLDILESQGRTLEDHDLMDLISENRSMSKTLDEYEGQKSTSICTARRLAEFLGDQMVKDKGLACKYIISQKPRGAPVTDRAVPVEIFSAEPDVKSHYLRRWLKDSSLDDFDPRAIIDWDYYTERLASAVQKIITIPAAYQGVKNPVPRVTHPDWLDKRISAQNNNMKQQSISSFLVKAPMSDASSKVNSMNGQIGVDEIRFDDDMEDMGNKVANAPSAKVAKVTVKRKKTSADQEQVEEVIPSLPSKCPDPNVDYQEFLRYSRAKWKAQKQARERRLHLFGERASAKNNAGLAGILREQAQRAFSNTWQILEYTPSEKLGQVRVYALINGRVQTVRINVPRTIFVNFKSEKLPEGEIEKCEVTKVSHSLPNGHTSVHLFKLTMPEEVYQHELSRADSILKHHSVEGIYESHIDPCQRALLHLGSSCRLDDSRPGLLGKGLESGFELDWLEPEKSKSYLDSKDFGVIHLLHLMSRDTQVFALIPTWSQQASVFVLRPTHNAPPLPNINNAFQRAIEIARKSSSSGTMLELQESIDFDVQYFDNLRPLYRKLDSALGKLQTERGTRSFVALSSVHPDRLRKLIRSLSAFPVVNVGSPKALPMTLNWQQECIREMERSYLRLGQKISRLKSLASFANVPLGNLAVNDTGYVIDVLYARRLIQSNIVLWWSPKPLPDQGGSEMDSVLPAIDSVELPVVNNPGMYTKTCVELQIGNLPINTILTASIINEAEGTVLAHESVEGESNTTIPFVENSFSTPALSALSSMVRGWWNLALEDNEDACEIVEGFFKWVACPSSRLYDWQLYYHVQNLSKKAFVQLVREIRRLGSQIVYADQGRMIISTTKASVETTYAYANYVVKYLRSQPLFNFLDVNIREYWDTLLWMDNVNYGGLCCQSVTENIHLETSLHWHVKTFLPPLLGEELSNWIIEFLHRVVESRTKHIEEHSSPSRPTQITVANGKEEGKHFASGVYRDIEKPLMKKIKQFLRLYNDGASNPDILSQFEWPKVAGSIGHGENPVELFVKTICGIFSLPKELAFESRLFRRHLLNIIEVPEFSDQATFKNPSASLKISQFICDNCGYACDLDLCKSDDLVRNDGLGHYSFACEQCQRSYRQVAIEEQLVKEIQKTILKYQVQDIKCLKCKRIREDDLSEHCPCSGSWGETIPYSSLKDRLETFKHVAKFYQFKLLENVIDSL</sequence>
<comment type="cofactor">
    <cofactor evidence="1 17">
        <name>[4Fe-4S] cluster</name>
        <dbReference type="ChEBI" id="CHEBI:49883"/>
    </cofactor>
</comment>
<dbReference type="Gene3D" id="3.30.342.10">
    <property type="entry name" value="DNA Polymerase, chain B, domain 1"/>
    <property type="match status" value="1"/>
</dbReference>
<keyword evidence="14 17" id="KW-0238">DNA-binding</keyword>
<proteinExistence type="inferred from homology"/>
<dbReference type="SUPFAM" id="SSF53098">
    <property type="entry name" value="Ribonuclease H-like"/>
    <property type="match status" value="1"/>
</dbReference>
<dbReference type="GO" id="GO:0008310">
    <property type="term" value="F:single-stranded DNA 3'-5' DNA exonuclease activity"/>
    <property type="evidence" value="ECO:0007669"/>
    <property type="project" value="TreeGrafter"/>
</dbReference>
<dbReference type="GO" id="GO:0006272">
    <property type="term" value="P:leading strand elongation"/>
    <property type="evidence" value="ECO:0007669"/>
    <property type="project" value="TreeGrafter"/>
</dbReference>
<dbReference type="EC" id="2.7.7.7" evidence="17"/>
<dbReference type="GO" id="GO:0008270">
    <property type="term" value="F:zinc ion binding"/>
    <property type="evidence" value="ECO:0007669"/>
    <property type="project" value="UniProtKB-KW"/>
</dbReference>
<evidence type="ECO:0000256" key="9">
    <source>
        <dbReference type="ARBA" id="ARBA00022771"/>
    </source>
</evidence>
<dbReference type="Pfam" id="PF08490">
    <property type="entry name" value="DUF1744"/>
    <property type="match status" value="1"/>
</dbReference>
<dbReference type="InterPro" id="IPR036397">
    <property type="entry name" value="RNaseH_sf"/>
</dbReference>
<dbReference type="Pfam" id="PF22912">
    <property type="entry name" value="zf-DPOE"/>
    <property type="match status" value="1"/>
</dbReference>
<dbReference type="GO" id="GO:0006287">
    <property type="term" value="P:base-excision repair, gap-filling"/>
    <property type="evidence" value="ECO:0007669"/>
    <property type="project" value="TreeGrafter"/>
</dbReference>
<comment type="catalytic activity">
    <reaction evidence="16 17">
        <text>DNA(n) + a 2'-deoxyribonucleoside 5'-triphosphate = DNA(n+1) + diphosphate</text>
        <dbReference type="Rhea" id="RHEA:22508"/>
        <dbReference type="Rhea" id="RHEA-COMP:17339"/>
        <dbReference type="Rhea" id="RHEA-COMP:17340"/>
        <dbReference type="ChEBI" id="CHEBI:33019"/>
        <dbReference type="ChEBI" id="CHEBI:61560"/>
        <dbReference type="ChEBI" id="CHEBI:173112"/>
        <dbReference type="EC" id="2.7.7.7"/>
    </reaction>
</comment>
<dbReference type="FunFam" id="1.10.132.60:FF:000002">
    <property type="entry name" value="DNA polymerase epsilon catalytic subunit"/>
    <property type="match status" value="1"/>
</dbReference>
<evidence type="ECO:0000256" key="2">
    <source>
        <dbReference type="ARBA" id="ARBA00004123"/>
    </source>
</evidence>
<evidence type="ECO:0000256" key="14">
    <source>
        <dbReference type="ARBA" id="ARBA00023125"/>
    </source>
</evidence>
<dbReference type="InterPro" id="IPR043502">
    <property type="entry name" value="DNA/RNA_pol_sf"/>
</dbReference>
<dbReference type="GO" id="GO:0045004">
    <property type="term" value="P:DNA replication proofreading"/>
    <property type="evidence" value="ECO:0007669"/>
    <property type="project" value="TreeGrafter"/>
</dbReference>
<evidence type="ECO:0000256" key="8">
    <source>
        <dbReference type="ARBA" id="ARBA00022723"/>
    </source>
</evidence>
<evidence type="ECO:0000256" key="5">
    <source>
        <dbReference type="ARBA" id="ARBA00022679"/>
    </source>
</evidence>
<evidence type="ECO:0000256" key="11">
    <source>
        <dbReference type="ARBA" id="ARBA00022932"/>
    </source>
</evidence>
<keyword evidence="4 17" id="KW-0004">4Fe-4S</keyword>
<dbReference type="InterPro" id="IPR006172">
    <property type="entry name" value="DNA-dir_DNA_pol_B"/>
</dbReference>
<dbReference type="GO" id="GO:0003887">
    <property type="term" value="F:DNA-directed DNA polymerase activity"/>
    <property type="evidence" value="ECO:0007669"/>
    <property type="project" value="UniProtKB-KW"/>
</dbReference>
<dbReference type="CDD" id="cd05535">
    <property type="entry name" value="POLBc_epsilon"/>
    <property type="match status" value="1"/>
</dbReference>
<dbReference type="GO" id="GO:0008622">
    <property type="term" value="C:epsilon DNA polymerase complex"/>
    <property type="evidence" value="ECO:0007669"/>
    <property type="project" value="InterPro"/>
</dbReference>
<feature type="region of interest" description="Disordered" evidence="18">
    <location>
        <begin position="1"/>
        <end position="24"/>
    </location>
</feature>
<dbReference type="InterPro" id="IPR006133">
    <property type="entry name" value="DNA-dir_DNA_pol_B_exonuc"/>
</dbReference>
<dbReference type="PANTHER" id="PTHR10670">
    <property type="entry name" value="DNA POLYMERASE EPSILON CATALYTIC SUBUNIT A"/>
    <property type="match status" value="1"/>
</dbReference>
<keyword evidence="8 17" id="KW-0479">Metal-binding</keyword>
<evidence type="ECO:0000256" key="4">
    <source>
        <dbReference type="ARBA" id="ARBA00022485"/>
    </source>
</evidence>
<keyword evidence="15 17" id="KW-0539">Nucleus</keyword>
<evidence type="ECO:0000256" key="7">
    <source>
        <dbReference type="ARBA" id="ARBA00022705"/>
    </source>
</evidence>
<reference evidence="20" key="2">
    <citation type="submission" date="2014-06" db="EMBL/GenBank/DDBJ databases">
        <title>The complete genome of Blastobotrys (Arxula) adeninivorans LS3 - a yeast of biotechnological interest.</title>
        <authorList>
            <person name="Kunze G."/>
            <person name="Gaillardin C."/>
            <person name="Czernicka M."/>
            <person name="Durrens P."/>
            <person name="Martin T."/>
            <person name="Boer E."/>
            <person name="Gabaldon T."/>
            <person name="Cruz J."/>
            <person name="Talla E."/>
            <person name="Marck C."/>
            <person name="Goffeau A."/>
            <person name="Barbe V."/>
            <person name="Baret P."/>
            <person name="Baronian K."/>
            <person name="Beier S."/>
            <person name="Bleykasten C."/>
            <person name="Bode R."/>
            <person name="Casaregola S."/>
            <person name="Despons L."/>
            <person name="Fairhead C."/>
            <person name="Giersberg M."/>
            <person name="Gierski P."/>
            <person name="Hahnel U."/>
            <person name="Hartmann A."/>
            <person name="Jankowska D."/>
            <person name="Jubin C."/>
            <person name="Jung P."/>
            <person name="Lafontaine I."/>
            <person name="Leh-Louis V."/>
            <person name="Lemaire M."/>
            <person name="Marcet-Houben M."/>
            <person name="Mascher M."/>
            <person name="Morel G."/>
            <person name="Richard G.-F."/>
            <person name="Riechen J."/>
            <person name="Sacerdot C."/>
            <person name="Sarkar A."/>
            <person name="Savel G."/>
            <person name="Schacherer J."/>
            <person name="Sherman D."/>
            <person name="Straub M.-L."/>
            <person name="Stein N."/>
            <person name="Thierry A."/>
            <person name="Trautwein-Schult A."/>
            <person name="Westhof E."/>
            <person name="Worch S."/>
            <person name="Dujon B."/>
            <person name="Souciet J.-L."/>
            <person name="Wincker P."/>
            <person name="Scholz U."/>
            <person name="Neuveglise N."/>
        </authorList>
    </citation>
    <scope>NUCLEOTIDE SEQUENCE</scope>
    <source>
        <strain evidence="20">LS3</strain>
    </source>
</reference>
<dbReference type="Pfam" id="PF22634">
    <property type="entry name" value="POL2_thumb"/>
    <property type="match status" value="1"/>
</dbReference>
<evidence type="ECO:0000256" key="15">
    <source>
        <dbReference type="ARBA" id="ARBA00023242"/>
    </source>
</evidence>
<accession>A0A060TA90</accession>
<comment type="similarity">
    <text evidence="3 17">Belongs to the DNA polymerase type-B family.</text>
</comment>
<dbReference type="SUPFAM" id="SSF56672">
    <property type="entry name" value="DNA/RNA polymerases"/>
    <property type="match status" value="1"/>
</dbReference>
<dbReference type="SMART" id="SM00486">
    <property type="entry name" value="POLBc"/>
    <property type="match status" value="1"/>
</dbReference>